<evidence type="ECO:0000256" key="5">
    <source>
        <dbReference type="RuleBase" id="RU362123"/>
    </source>
</evidence>
<keyword evidence="5" id="KW-0997">Cell inner membrane</keyword>
<dbReference type="InterPro" id="IPR003538">
    <property type="entry name" value="TonB"/>
</dbReference>
<gene>
    <name evidence="8" type="ORF">E4634_20350</name>
</gene>
<keyword evidence="2" id="KW-0812">Transmembrane</keyword>
<proteinExistence type="inferred from homology"/>
<keyword evidence="5" id="KW-1003">Cell membrane</keyword>
<sequence>MMLIHPLRTTLATATALLALASVSVGAAVEPARPMDVQPIDDTEVQTRCQGYALGTGSYPEDADQAYRWCRESAERGIPRGQAFLGSLYYDGTGVMADTGQAIYWFTLAANQDDADAIRNLGVIYLMGKGVPQNTRTAFRYLSRAAELGDQNALSTMELFKPPQPEAPSENEIQAMLEQHGVAKFQPVYPEHALQAGIEGFVELEYCVDRDGRTTHFNIIRSVPAGVFDAAAIDAAKQFRYRVELQDGVPVERHGVGHRFSFELE</sequence>
<dbReference type="Gene3D" id="3.30.1150.10">
    <property type="match status" value="1"/>
</dbReference>
<comment type="function">
    <text evidence="5">Interacts with outer membrane receptor proteins that carry out high-affinity binding and energy dependent uptake into the periplasmic space of specific substrates. It could act to transduce energy from the cytoplasmic membrane to specific energy-requiring processes in the outer membrane, resulting in the release into the periplasm of ligands bound by these outer membrane proteins.</text>
</comment>
<dbReference type="GO" id="GO:0015031">
    <property type="term" value="P:protein transport"/>
    <property type="evidence" value="ECO:0007669"/>
    <property type="project" value="UniProtKB-UniRule"/>
</dbReference>
<keyword evidence="5" id="KW-0653">Protein transport</keyword>
<dbReference type="SMART" id="SM00671">
    <property type="entry name" value="SEL1"/>
    <property type="match status" value="2"/>
</dbReference>
<dbReference type="InterPro" id="IPR011990">
    <property type="entry name" value="TPR-like_helical_dom_sf"/>
</dbReference>
<dbReference type="GO" id="GO:0055085">
    <property type="term" value="P:transmembrane transport"/>
    <property type="evidence" value="ECO:0007669"/>
    <property type="project" value="InterPro"/>
</dbReference>
<keyword evidence="4" id="KW-0472">Membrane</keyword>
<dbReference type="Pfam" id="PF03544">
    <property type="entry name" value="TonB_C"/>
    <property type="match status" value="1"/>
</dbReference>
<dbReference type="PANTHER" id="PTHR11102:SF160">
    <property type="entry name" value="ERAD-ASSOCIATED E3 UBIQUITIN-PROTEIN LIGASE COMPONENT HRD3"/>
    <property type="match status" value="1"/>
</dbReference>
<comment type="similarity">
    <text evidence="5">Belongs to the TonB family.</text>
</comment>
<dbReference type="GO" id="GO:0005886">
    <property type="term" value="C:plasma membrane"/>
    <property type="evidence" value="ECO:0007669"/>
    <property type="project" value="UniProtKB-SubCell"/>
</dbReference>
<dbReference type="InterPro" id="IPR006260">
    <property type="entry name" value="TonB/TolA_C"/>
</dbReference>
<dbReference type="InterPro" id="IPR006597">
    <property type="entry name" value="Sel1-like"/>
</dbReference>
<dbReference type="NCBIfam" id="TIGR01352">
    <property type="entry name" value="tonB_Cterm"/>
    <property type="match status" value="1"/>
</dbReference>
<dbReference type="GO" id="GO:0031992">
    <property type="term" value="F:energy transducer activity"/>
    <property type="evidence" value="ECO:0007669"/>
    <property type="project" value="InterPro"/>
</dbReference>
<dbReference type="PROSITE" id="PS52015">
    <property type="entry name" value="TONB_CTD"/>
    <property type="match status" value="1"/>
</dbReference>
<dbReference type="GO" id="GO:0015891">
    <property type="term" value="P:siderophore transport"/>
    <property type="evidence" value="ECO:0007669"/>
    <property type="project" value="InterPro"/>
</dbReference>
<name>A0A4Z0LV22_9GAMM</name>
<organism evidence="8 9">
    <name type="scientific">Mangrovimicrobium sediminis</name>
    <dbReference type="NCBI Taxonomy" id="2562682"/>
    <lineage>
        <taxon>Bacteria</taxon>
        <taxon>Pseudomonadati</taxon>
        <taxon>Pseudomonadota</taxon>
        <taxon>Gammaproteobacteria</taxon>
        <taxon>Cellvibrionales</taxon>
        <taxon>Halieaceae</taxon>
        <taxon>Mangrovimicrobium</taxon>
    </lineage>
</organism>
<dbReference type="RefSeq" id="WP_135446521.1">
    <property type="nucleotide sequence ID" value="NZ_SRLE01000017.1"/>
</dbReference>
<dbReference type="SUPFAM" id="SSF81901">
    <property type="entry name" value="HCP-like"/>
    <property type="match status" value="1"/>
</dbReference>
<dbReference type="Pfam" id="PF08238">
    <property type="entry name" value="Sel1"/>
    <property type="match status" value="3"/>
</dbReference>
<feature type="signal peptide" evidence="6">
    <location>
        <begin position="1"/>
        <end position="27"/>
    </location>
</feature>
<reference evidence="8 9" key="1">
    <citation type="submission" date="2019-04" db="EMBL/GenBank/DDBJ databases">
        <title>Taxonomy of novel Haliea sp. from mangrove soil of West Coast of India.</title>
        <authorList>
            <person name="Verma A."/>
            <person name="Kumar P."/>
            <person name="Krishnamurthi S."/>
        </authorList>
    </citation>
    <scope>NUCLEOTIDE SEQUENCE [LARGE SCALE GENOMIC DNA]</scope>
    <source>
        <strain evidence="8 9">SAOS-164</strain>
    </source>
</reference>
<evidence type="ECO:0000256" key="2">
    <source>
        <dbReference type="ARBA" id="ARBA00022692"/>
    </source>
</evidence>
<dbReference type="OrthoDB" id="8561742at2"/>
<dbReference type="PRINTS" id="PR01374">
    <property type="entry name" value="TONBPROTEIN"/>
</dbReference>
<keyword evidence="5" id="KW-0735">Signal-anchor</keyword>
<keyword evidence="9" id="KW-1185">Reference proteome</keyword>
<dbReference type="SUPFAM" id="SSF74653">
    <property type="entry name" value="TolA/TonB C-terminal domain"/>
    <property type="match status" value="1"/>
</dbReference>
<dbReference type="Gene3D" id="1.25.40.10">
    <property type="entry name" value="Tetratricopeptide repeat domain"/>
    <property type="match status" value="1"/>
</dbReference>
<feature type="domain" description="TonB C-terminal" evidence="7">
    <location>
        <begin position="174"/>
        <end position="265"/>
    </location>
</feature>
<dbReference type="EMBL" id="SRLE01000017">
    <property type="protein sequence ID" value="TGD70956.1"/>
    <property type="molecule type" value="Genomic_DNA"/>
</dbReference>
<keyword evidence="5" id="KW-0813">Transport</keyword>
<protein>
    <recommendedName>
        <fullName evidence="5">Protein TonB</fullName>
    </recommendedName>
</protein>
<dbReference type="Proteomes" id="UP000298050">
    <property type="component" value="Unassembled WGS sequence"/>
</dbReference>
<evidence type="ECO:0000256" key="6">
    <source>
        <dbReference type="SAM" id="SignalP"/>
    </source>
</evidence>
<evidence type="ECO:0000256" key="4">
    <source>
        <dbReference type="ARBA" id="ARBA00023136"/>
    </source>
</evidence>
<dbReference type="InterPro" id="IPR050767">
    <property type="entry name" value="Sel1_AlgK"/>
</dbReference>
<dbReference type="PANTHER" id="PTHR11102">
    <property type="entry name" value="SEL-1-LIKE PROTEIN"/>
    <property type="match status" value="1"/>
</dbReference>
<keyword evidence="6" id="KW-0732">Signal</keyword>
<feature type="chain" id="PRO_5021239412" description="Protein TonB" evidence="6">
    <location>
        <begin position="28"/>
        <end position="265"/>
    </location>
</feature>
<evidence type="ECO:0000313" key="9">
    <source>
        <dbReference type="Proteomes" id="UP000298050"/>
    </source>
</evidence>
<dbReference type="GO" id="GO:0030288">
    <property type="term" value="C:outer membrane-bounded periplasmic space"/>
    <property type="evidence" value="ECO:0007669"/>
    <property type="project" value="InterPro"/>
</dbReference>
<evidence type="ECO:0000313" key="8">
    <source>
        <dbReference type="EMBL" id="TGD70956.1"/>
    </source>
</evidence>
<dbReference type="AlphaFoldDB" id="A0A4Z0LV22"/>
<evidence type="ECO:0000259" key="7">
    <source>
        <dbReference type="PROSITE" id="PS52015"/>
    </source>
</evidence>
<comment type="subcellular location">
    <subcellularLocation>
        <location evidence="5">Cell inner membrane</location>
        <topology evidence="5">Single-pass membrane protein</topology>
        <orientation evidence="5">Periplasmic side</orientation>
    </subcellularLocation>
    <subcellularLocation>
        <location evidence="1">Membrane</location>
        <topology evidence="1">Single-pass membrane protein</topology>
    </subcellularLocation>
</comment>
<evidence type="ECO:0000256" key="3">
    <source>
        <dbReference type="ARBA" id="ARBA00022989"/>
    </source>
</evidence>
<evidence type="ECO:0000256" key="1">
    <source>
        <dbReference type="ARBA" id="ARBA00004167"/>
    </source>
</evidence>
<comment type="caution">
    <text evidence="8">The sequence shown here is derived from an EMBL/GenBank/DDBJ whole genome shotgun (WGS) entry which is preliminary data.</text>
</comment>
<keyword evidence="3" id="KW-1133">Transmembrane helix</keyword>
<dbReference type="InterPro" id="IPR037682">
    <property type="entry name" value="TonB_C"/>
</dbReference>
<accession>A0A4Z0LV22</accession>